<dbReference type="Proteomes" id="UP000016934">
    <property type="component" value="Unassembled WGS sequence"/>
</dbReference>
<feature type="region of interest" description="Disordered" evidence="1">
    <location>
        <begin position="233"/>
        <end position="283"/>
    </location>
</feature>
<dbReference type="KEGG" id="bsc:COCSADRAFT_31223"/>
<sequence>MPIREHLFISMVPKPVSIAPDIHKELFDRIFDAEVFSRWVRYRDRWQLHVIGGLGSGKISQTIGVGHPQRGSSLATISIDAVHIGNELNLFEDLTHSIYKPLTPPFIMVQLETRATYAQYNDSRCAAEESTQRMDLISHTTLQNGGLKILITSRLPNYEIPIHRLCDSINHVGDEFILCAGSPEAVDLNPKRLPGNVGEECCIATIHRVFWLFVQDDYNEVLILAYARGSANKPSQVSSVEGDSLSAKAAGRASKKAPDRPVASSRAKPREANKMPQKHQNMTQNASMNDMLYEHLEQWDRVHTPNTTHSYIIRQKNTAQSIMGGARSIEDLDKWKA</sequence>
<dbReference type="OrthoDB" id="3885310at2759"/>
<dbReference type="AlphaFoldDB" id="M2QVH7"/>
<reference evidence="3" key="2">
    <citation type="journal article" date="2013" name="PLoS Genet.">
        <title>Comparative genome structure, secondary metabolite, and effector coding capacity across Cochliobolus pathogens.</title>
        <authorList>
            <person name="Condon B.J."/>
            <person name="Leng Y."/>
            <person name="Wu D."/>
            <person name="Bushley K.E."/>
            <person name="Ohm R.A."/>
            <person name="Otillar R."/>
            <person name="Martin J."/>
            <person name="Schackwitz W."/>
            <person name="Grimwood J."/>
            <person name="MohdZainudin N."/>
            <person name="Xue C."/>
            <person name="Wang R."/>
            <person name="Manning V.A."/>
            <person name="Dhillon B."/>
            <person name="Tu Z.J."/>
            <person name="Steffenson B.J."/>
            <person name="Salamov A."/>
            <person name="Sun H."/>
            <person name="Lowry S."/>
            <person name="LaButti K."/>
            <person name="Han J."/>
            <person name="Copeland A."/>
            <person name="Lindquist E."/>
            <person name="Barry K."/>
            <person name="Schmutz J."/>
            <person name="Baker S.E."/>
            <person name="Ciuffetti L.M."/>
            <person name="Grigoriev I.V."/>
            <person name="Zhong S."/>
            <person name="Turgeon B.G."/>
        </authorList>
    </citation>
    <scope>NUCLEOTIDE SEQUENCE [LARGE SCALE GENOMIC DNA]</scope>
    <source>
        <strain evidence="3">ND90Pr / ATCC 201652</strain>
    </source>
</reference>
<dbReference type="RefSeq" id="XP_007705207.1">
    <property type="nucleotide sequence ID" value="XM_007707017.1"/>
</dbReference>
<name>M2QVH7_COCSN</name>
<evidence type="ECO:0000313" key="3">
    <source>
        <dbReference type="Proteomes" id="UP000016934"/>
    </source>
</evidence>
<evidence type="ECO:0000313" key="2">
    <source>
        <dbReference type="EMBL" id="EMD59094.1"/>
    </source>
</evidence>
<dbReference type="HOGENOM" id="CLU_823885_0_0_1"/>
<keyword evidence="3" id="KW-1185">Reference proteome</keyword>
<evidence type="ECO:0000256" key="1">
    <source>
        <dbReference type="SAM" id="MobiDB-lite"/>
    </source>
</evidence>
<protein>
    <submittedName>
        <fullName evidence="2">Uncharacterized protein</fullName>
    </submittedName>
</protein>
<gene>
    <name evidence="2" type="ORF">COCSADRAFT_31223</name>
</gene>
<proteinExistence type="predicted"/>
<reference evidence="2 3" key="1">
    <citation type="journal article" date="2012" name="PLoS Pathog.">
        <title>Diverse lifestyles and strategies of plant pathogenesis encoded in the genomes of eighteen Dothideomycetes fungi.</title>
        <authorList>
            <person name="Ohm R.A."/>
            <person name="Feau N."/>
            <person name="Henrissat B."/>
            <person name="Schoch C.L."/>
            <person name="Horwitz B.A."/>
            <person name="Barry K.W."/>
            <person name="Condon B.J."/>
            <person name="Copeland A.C."/>
            <person name="Dhillon B."/>
            <person name="Glaser F."/>
            <person name="Hesse C.N."/>
            <person name="Kosti I."/>
            <person name="LaButti K."/>
            <person name="Lindquist E.A."/>
            <person name="Lucas S."/>
            <person name="Salamov A.A."/>
            <person name="Bradshaw R.E."/>
            <person name="Ciuffetti L."/>
            <person name="Hamelin R.C."/>
            <person name="Kema G.H.J."/>
            <person name="Lawrence C."/>
            <person name="Scott J.A."/>
            <person name="Spatafora J.W."/>
            <person name="Turgeon B.G."/>
            <person name="de Wit P.J.G.M."/>
            <person name="Zhong S."/>
            <person name="Goodwin S.B."/>
            <person name="Grigoriev I.V."/>
        </authorList>
    </citation>
    <scope>NUCLEOTIDE SEQUENCE [LARGE SCALE GENOMIC DNA]</scope>
    <source>
        <strain evidence="3">ND90Pr / ATCC 201652</strain>
    </source>
</reference>
<organism evidence="2 3">
    <name type="scientific">Cochliobolus sativus (strain ND90Pr / ATCC 201652)</name>
    <name type="common">Common root rot and spot blotch fungus</name>
    <name type="synonym">Bipolaris sorokiniana</name>
    <dbReference type="NCBI Taxonomy" id="665912"/>
    <lineage>
        <taxon>Eukaryota</taxon>
        <taxon>Fungi</taxon>
        <taxon>Dikarya</taxon>
        <taxon>Ascomycota</taxon>
        <taxon>Pezizomycotina</taxon>
        <taxon>Dothideomycetes</taxon>
        <taxon>Pleosporomycetidae</taxon>
        <taxon>Pleosporales</taxon>
        <taxon>Pleosporineae</taxon>
        <taxon>Pleosporaceae</taxon>
        <taxon>Bipolaris</taxon>
    </lineage>
</organism>
<accession>M2QVH7</accession>
<dbReference type="EMBL" id="KB445654">
    <property type="protein sequence ID" value="EMD59094.1"/>
    <property type="molecule type" value="Genomic_DNA"/>
</dbReference>
<dbReference type="GeneID" id="19136401"/>